<evidence type="ECO:0000313" key="2">
    <source>
        <dbReference type="EMBL" id="RON52911.1"/>
    </source>
</evidence>
<accession>A0A423KID7</accession>
<dbReference type="EMBL" id="MOBQ01000002">
    <property type="protein sequence ID" value="RON52911.1"/>
    <property type="molecule type" value="Genomic_DNA"/>
</dbReference>
<organism evidence="2 3">
    <name type="scientific">Pseudomonas frederiksbergensis</name>
    <dbReference type="NCBI Taxonomy" id="104087"/>
    <lineage>
        <taxon>Bacteria</taxon>
        <taxon>Pseudomonadati</taxon>
        <taxon>Pseudomonadota</taxon>
        <taxon>Gammaproteobacteria</taxon>
        <taxon>Pseudomonadales</taxon>
        <taxon>Pseudomonadaceae</taxon>
        <taxon>Pseudomonas</taxon>
    </lineage>
</organism>
<evidence type="ECO:0000256" key="1">
    <source>
        <dbReference type="SAM" id="MobiDB-lite"/>
    </source>
</evidence>
<gene>
    <name evidence="2" type="ORF">BK666_02095</name>
</gene>
<reference evidence="2 3" key="1">
    <citation type="submission" date="2016-10" db="EMBL/GenBank/DDBJ databases">
        <title>Comparative genome analysis of multiple Pseudomonas spp. focuses on biocontrol and plant growth promoting traits.</title>
        <authorList>
            <person name="Tao X.-Y."/>
            <person name="Taylor C.G."/>
        </authorList>
    </citation>
    <scope>NUCLEOTIDE SEQUENCE [LARGE SCALE GENOMIC DNA]</scope>
    <source>
        <strain evidence="2 3">37A10</strain>
    </source>
</reference>
<name>A0A423KID7_9PSED</name>
<dbReference type="OrthoDB" id="7031870at2"/>
<protein>
    <recommendedName>
        <fullName evidence="4">Prophage PssSM-03</fullName>
    </recommendedName>
</protein>
<dbReference type="Proteomes" id="UP000285349">
    <property type="component" value="Unassembled WGS sequence"/>
</dbReference>
<sequence length="106" mass="11677">MNRSHGPSFRAPLIPLDQCPVCLGKTFIEGVFHQIACNHCNASGWVDAATGQALPLETLAMQLGRRLRQSDEEVQQLRRLMPGRGPQSQYEQNNRRGAGASNFTGD</sequence>
<feature type="region of interest" description="Disordered" evidence="1">
    <location>
        <begin position="78"/>
        <end position="106"/>
    </location>
</feature>
<dbReference type="AlphaFoldDB" id="A0A423KID7"/>
<evidence type="ECO:0000313" key="3">
    <source>
        <dbReference type="Proteomes" id="UP000285349"/>
    </source>
</evidence>
<evidence type="ECO:0008006" key="4">
    <source>
        <dbReference type="Google" id="ProtNLM"/>
    </source>
</evidence>
<dbReference type="RefSeq" id="WP_123508066.1">
    <property type="nucleotide sequence ID" value="NZ_MOBQ01000002.1"/>
</dbReference>
<proteinExistence type="predicted"/>
<comment type="caution">
    <text evidence="2">The sequence shown here is derived from an EMBL/GenBank/DDBJ whole genome shotgun (WGS) entry which is preliminary data.</text>
</comment>